<comment type="caution">
    <text evidence="11">The sequence shown here is derived from an EMBL/GenBank/DDBJ whole genome shotgun (WGS) entry which is preliminary data.</text>
</comment>
<comment type="similarity">
    <text evidence="1 8">Belongs to the SbcD family.</text>
</comment>
<reference evidence="12" key="1">
    <citation type="journal article" date="2019" name="Int. J. Syst. Evol. Microbiol.">
        <title>The Global Catalogue of Microorganisms (GCM) 10K type strain sequencing project: providing services to taxonomists for standard genome sequencing and annotation.</title>
        <authorList>
            <consortium name="The Broad Institute Genomics Platform"/>
            <consortium name="The Broad Institute Genome Sequencing Center for Infectious Disease"/>
            <person name="Wu L."/>
            <person name="Ma J."/>
        </authorList>
    </citation>
    <scope>NUCLEOTIDE SEQUENCE [LARGE SCALE GENOMIC DNA]</scope>
    <source>
        <strain evidence="12">CGMCC 1.16305</strain>
    </source>
</reference>
<evidence type="ECO:0000256" key="2">
    <source>
        <dbReference type="ARBA" id="ARBA00011322"/>
    </source>
</evidence>
<dbReference type="Pfam" id="PF12320">
    <property type="entry name" value="SbcD_C"/>
    <property type="match status" value="1"/>
</dbReference>
<name>A0ABW2PWS4_9BACL</name>
<sequence>MRLLHTADWHLGRTLEGRSRHSEQEAVMDEICQIAEEEHIDAVIMAGDAFDTVNPPAASETLFYETVHRLSNNGHRPIVVISGNHDNPERLQASAPIANVQAITLIGKPIAQPLRIPVPAAGSDMIVSAVPYPSESRLNEVLSVMNEEKDIQLAYEQRLARVFSEHAKSFRKDTVNIMMSHLFIAGSRESDSERPIQVGGAYTVSPQSLPKEAQYIALGHLHRPQTIHQASAPTRYSGSPLAYSFSEANQPKSVTVIDVEPSKTASVKEIYLSAGRPLVKWQAKHGLNEVHQWLEEGRDSHAWIDLEIHLNGSLSIQEIQQLRKQHQGIIHIKPVYQLEEEKTKKQVADMPIDELFTRFYEQQTNGAQPEDDLIKLFLNLINEDDNKDTVEQEAALHASY</sequence>
<evidence type="ECO:0000256" key="4">
    <source>
        <dbReference type="ARBA" id="ARBA00022722"/>
    </source>
</evidence>
<dbReference type="SUPFAM" id="SSF56300">
    <property type="entry name" value="Metallo-dependent phosphatases"/>
    <property type="match status" value="1"/>
</dbReference>
<evidence type="ECO:0000259" key="9">
    <source>
        <dbReference type="Pfam" id="PF00149"/>
    </source>
</evidence>
<evidence type="ECO:0000313" key="11">
    <source>
        <dbReference type="EMBL" id="MFC7391838.1"/>
    </source>
</evidence>
<evidence type="ECO:0000256" key="6">
    <source>
        <dbReference type="ARBA" id="ARBA00022839"/>
    </source>
</evidence>
<protein>
    <recommendedName>
        <fullName evidence="3 8">Nuclease SbcCD subunit D</fullName>
    </recommendedName>
</protein>
<evidence type="ECO:0000256" key="5">
    <source>
        <dbReference type="ARBA" id="ARBA00022801"/>
    </source>
</evidence>
<keyword evidence="8" id="KW-0255">Endonuclease</keyword>
<dbReference type="InterPro" id="IPR026843">
    <property type="entry name" value="SbcD_C"/>
</dbReference>
<dbReference type="PANTHER" id="PTHR30337:SF0">
    <property type="entry name" value="NUCLEASE SBCCD SUBUNIT D"/>
    <property type="match status" value="1"/>
</dbReference>
<evidence type="ECO:0000256" key="8">
    <source>
        <dbReference type="RuleBase" id="RU363069"/>
    </source>
</evidence>
<keyword evidence="5 8" id="KW-0378">Hydrolase</keyword>
<keyword evidence="7 8" id="KW-0233">DNA recombination</keyword>
<dbReference type="Gene3D" id="3.60.21.10">
    <property type="match status" value="1"/>
</dbReference>
<evidence type="ECO:0000256" key="7">
    <source>
        <dbReference type="ARBA" id="ARBA00023172"/>
    </source>
</evidence>
<dbReference type="InterPro" id="IPR050535">
    <property type="entry name" value="DNA_Repair-Maintenance_Comp"/>
</dbReference>
<dbReference type="CDD" id="cd00840">
    <property type="entry name" value="MPP_Mre11_N"/>
    <property type="match status" value="1"/>
</dbReference>
<evidence type="ECO:0000256" key="3">
    <source>
        <dbReference type="ARBA" id="ARBA00013365"/>
    </source>
</evidence>
<feature type="domain" description="Nuclease SbcCD subunit D C-terminal" evidence="10">
    <location>
        <begin position="276"/>
        <end position="364"/>
    </location>
</feature>
<keyword evidence="12" id="KW-1185">Reference proteome</keyword>
<evidence type="ECO:0000259" key="10">
    <source>
        <dbReference type="Pfam" id="PF12320"/>
    </source>
</evidence>
<dbReference type="GO" id="GO:0004527">
    <property type="term" value="F:exonuclease activity"/>
    <property type="evidence" value="ECO:0007669"/>
    <property type="project" value="UniProtKB-KW"/>
</dbReference>
<organism evidence="11 12">
    <name type="scientific">Scopulibacillus cellulosilyticus</name>
    <dbReference type="NCBI Taxonomy" id="2665665"/>
    <lineage>
        <taxon>Bacteria</taxon>
        <taxon>Bacillati</taxon>
        <taxon>Bacillota</taxon>
        <taxon>Bacilli</taxon>
        <taxon>Bacillales</taxon>
        <taxon>Sporolactobacillaceae</taxon>
        <taxon>Scopulibacillus</taxon>
    </lineage>
</organism>
<feature type="domain" description="Calcineurin-like phosphoesterase" evidence="9">
    <location>
        <begin position="1"/>
        <end position="224"/>
    </location>
</feature>
<gene>
    <name evidence="8" type="primary">sbcD</name>
    <name evidence="11" type="ORF">ACFQRG_02365</name>
</gene>
<evidence type="ECO:0000313" key="12">
    <source>
        <dbReference type="Proteomes" id="UP001596505"/>
    </source>
</evidence>
<comment type="function">
    <text evidence="8">SbcCD cleaves DNA hairpin structures. These structures can inhibit DNA replication and are intermediates in certain DNA recombination reactions. The complex acts as a 3'-&gt;5' double strand exonuclease that can open hairpins. It also has a 5' single-strand endonuclease activity.</text>
</comment>
<dbReference type="EMBL" id="JBHTCO010000002">
    <property type="protein sequence ID" value="MFC7391838.1"/>
    <property type="molecule type" value="Genomic_DNA"/>
</dbReference>
<dbReference type="InterPro" id="IPR004593">
    <property type="entry name" value="SbcD"/>
</dbReference>
<dbReference type="Proteomes" id="UP001596505">
    <property type="component" value="Unassembled WGS sequence"/>
</dbReference>
<dbReference type="RefSeq" id="WP_380963220.1">
    <property type="nucleotide sequence ID" value="NZ_JBHTCO010000002.1"/>
</dbReference>
<dbReference type="Pfam" id="PF00149">
    <property type="entry name" value="Metallophos"/>
    <property type="match status" value="1"/>
</dbReference>
<proteinExistence type="inferred from homology"/>
<dbReference type="NCBIfam" id="TIGR00619">
    <property type="entry name" value="sbcd"/>
    <property type="match status" value="1"/>
</dbReference>
<accession>A0ABW2PWS4</accession>
<dbReference type="PANTHER" id="PTHR30337">
    <property type="entry name" value="COMPONENT OF ATP-DEPENDENT DSDNA EXONUCLEASE"/>
    <property type="match status" value="1"/>
</dbReference>
<dbReference type="InterPro" id="IPR029052">
    <property type="entry name" value="Metallo-depent_PP-like"/>
</dbReference>
<keyword evidence="4 8" id="KW-0540">Nuclease</keyword>
<comment type="subunit">
    <text evidence="2 8">Heterodimer of SbcC and SbcD.</text>
</comment>
<dbReference type="InterPro" id="IPR041796">
    <property type="entry name" value="Mre11_N"/>
</dbReference>
<keyword evidence="6 8" id="KW-0269">Exonuclease</keyword>
<dbReference type="InterPro" id="IPR004843">
    <property type="entry name" value="Calcineurin-like_PHP"/>
</dbReference>
<evidence type="ECO:0000256" key="1">
    <source>
        <dbReference type="ARBA" id="ARBA00010555"/>
    </source>
</evidence>
<keyword evidence="8" id="KW-0235">DNA replication</keyword>